<name>A0AAD2GV62_9AGAR</name>
<comment type="caution">
    <text evidence="2">The sequence shown here is derived from an EMBL/GenBank/DDBJ whole genome shotgun (WGS) entry which is preliminary data.</text>
</comment>
<sequence length="372" mass="40670">MSTVFRTDDAAKLRVAYLGCGPGTSSCVTYSMAYAPIKPQIKIWAAPDHRKDYNTFKAAGRIKSVGIYNSEVAPMFCDDLSDAVTDAKYIIVTIPAEGVFSLIDTFSRLDWGDKIVILIDCFYLYPILRDLFAGARVLMANSLPFGTRMEGSAVNIFFEKAVLQIGGSPIPTSTQEEVASLFLPRLEWCMDALHCALSAKNDVVHAGPSLLISGSIGRLGPDFRFYKDAIGSAAGVKLVLKLDEEKRRVVEALGYPAEDFIPWFNRIYATEHPDFETFARESRTHNMHPFAPTSLRHRFIASDIQHGIVPLIKLAKIAGVEVPAFTLVAVLAGYITGVDFFACETTVAALGLTPGASTVNDILCAFDATHRV</sequence>
<evidence type="ECO:0000313" key="2">
    <source>
        <dbReference type="EMBL" id="CAK5264126.1"/>
    </source>
</evidence>
<proteinExistence type="predicted"/>
<evidence type="ECO:0000313" key="3">
    <source>
        <dbReference type="Proteomes" id="UP001295794"/>
    </source>
</evidence>
<dbReference type="InterPro" id="IPR013328">
    <property type="entry name" value="6PGD_dom2"/>
</dbReference>
<organism evidence="2 3">
    <name type="scientific">Mycena citricolor</name>
    <dbReference type="NCBI Taxonomy" id="2018698"/>
    <lineage>
        <taxon>Eukaryota</taxon>
        <taxon>Fungi</taxon>
        <taxon>Dikarya</taxon>
        <taxon>Basidiomycota</taxon>
        <taxon>Agaricomycotina</taxon>
        <taxon>Agaricomycetes</taxon>
        <taxon>Agaricomycetidae</taxon>
        <taxon>Agaricales</taxon>
        <taxon>Marasmiineae</taxon>
        <taxon>Mycenaceae</taxon>
        <taxon>Mycena</taxon>
    </lineage>
</organism>
<dbReference type="EMBL" id="CAVNYO010000048">
    <property type="protein sequence ID" value="CAK5264126.1"/>
    <property type="molecule type" value="Genomic_DNA"/>
</dbReference>
<keyword evidence="3" id="KW-1185">Reference proteome</keyword>
<dbReference type="Gene3D" id="1.10.1040.10">
    <property type="entry name" value="N-(1-d-carboxylethyl)-l-norvaline Dehydrogenase, domain 2"/>
    <property type="match status" value="1"/>
</dbReference>
<dbReference type="Proteomes" id="UP001295794">
    <property type="component" value="Unassembled WGS sequence"/>
</dbReference>
<gene>
    <name evidence="2" type="ORF">MYCIT1_LOCUS4048</name>
</gene>
<dbReference type="SUPFAM" id="SSF48179">
    <property type="entry name" value="6-phosphogluconate dehydrogenase C-terminal domain-like"/>
    <property type="match status" value="1"/>
</dbReference>
<dbReference type="Gene3D" id="3.40.50.720">
    <property type="entry name" value="NAD(P)-binding Rossmann-like Domain"/>
    <property type="match status" value="1"/>
</dbReference>
<dbReference type="AlphaFoldDB" id="A0AAD2GV62"/>
<dbReference type="GO" id="GO:0016491">
    <property type="term" value="F:oxidoreductase activity"/>
    <property type="evidence" value="ECO:0007669"/>
    <property type="project" value="InterPro"/>
</dbReference>
<feature type="domain" description="Opine dehydrogenase" evidence="1">
    <location>
        <begin position="188"/>
        <end position="334"/>
    </location>
</feature>
<dbReference type="PROSITE" id="PS51257">
    <property type="entry name" value="PROKAR_LIPOPROTEIN"/>
    <property type="match status" value="1"/>
</dbReference>
<accession>A0AAD2GV62</accession>
<evidence type="ECO:0000259" key="1">
    <source>
        <dbReference type="Pfam" id="PF02317"/>
    </source>
</evidence>
<reference evidence="2" key="1">
    <citation type="submission" date="2023-11" db="EMBL/GenBank/DDBJ databases">
        <authorList>
            <person name="De Vega J J."/>
            <person name="De Vega J J."/>
        </authorList>
    </citation>
    <scope>NUCLEOTIDE SEQUENCE</scope>
</reference>
<dbReference type="InterPro" id="IPR003421">
    <property type="entry name" value="Opine_DH"/>
</dbReference>
<dbReference type="InterPro" id="IPR008927">
    <property type="entry name" value="6-PGluconate_DH-like_C_sf"/>
</dbReference>
<protein>
    <recommendedName>
        <fullName evidence="1">Opine dehydrogenase domain-containing protein</fullName>
    </recommendedName>
</protein>
<dbReference type="Pfam" id="PF02317">
    <property type="entry name" value="Octopine_DH"/>
    <property type="match status" value="1"/>
</dbReference>